<organism evidence="2 3">
    <name type="scientific">Micrococcoides hystricis</name>
    <dbReference type="NCBI Taxonomy" id="1572761"/>
    <lineage>
        <taxon>Bacteria</taxon>
        <taxon>Bacillati</taxon>
        <taxon>Actinomycetota</taxon>
        <taxon>Actinomycetes</taxon>
        <taxon>Micrococcales</taxon>
        <taxon>Micrococcaceae</taxon>
        <taxon>Micrococcoides</taxon>
    </lineage>
</organism>
<evidence type="ECO:0000313" key="2">
    <source>
        <dbReference type="EMBL" id="MFC0581325.1"/>
    </source>
</evidence>
<dbReference type="EMBL" id="JBHLUB010000003">
    <property type="protein sequence ID" value="MFC0581325.1"/>
    <property type="molecule type" value="Genomic_DNA"/>
</dbReference>
<evidence type="ECO:0000313" key="3">
    <source>
        <dbReference type="Proteomes" id="UP001589862"/>
    </source>
</evidence>
<reference evidence="2 3" key="1">
    <citation type="submission" date="2024-09" db="EMBL/GenBank/DDBJ databases">
        <authorList>
            <person name="Sun Q."/>
            <person name="Mori K."/>
        </authorList>
    </citation>
    <scope>NUCLEOTIDE SEQUENCE [LARGE SCALE GENOMIC DNA]</scope>
    <source>
        <strain evidence="2 3">NCAIM B.02604</strain>
    </source>
</reference>
<keyword evidence="3" id="KW-1185">Reference proteome</keyword>
<name>A0ABV6P873_9MICC</name>
<dbReference type="CDD" id="cd11614">
    <property type="entry name" value="SAF_CpaB_FlgA_like"/>
    <property type="match status" value="1"/>
</dbReference>
<protein>
    <submittedName>
        <fullName evidence="2">SAF domain-containing protein</fullName>
    </submittedName>
</protein>
<comment type="caution">
    <text evidence="2">The sequence shown here is derived from an EMBL/GenBank/DDBJ whole genome shotgun (WGS) entry which is preliminary data.</text>
</comment>
<dbReference type="Proteomes" id="UP001589862">
    <property type="component" value="Unassembled WGS sequence"/>
</dbReference>
<feature type="region of interest" description="Disordered" evidence="1">
    <location>
        <begin position="1"/>
        <end position="20"/>
    </location>
</feature>
<proteinExistence type="predicted"/>
<sequence>MNRRANQPSNRATMSAQRMRKPSWKDPRFLGGVLLVLLSIVGVMALVAQMDKTTGVYAAKRDLAYGESVSAEDFKVIQVNLGEADEHYWHSEEELPQPLLATRPIKTDELVSKGFLADAAPAGEQSLVLMLPPEHTSGLRSGDEIEVWVAARSGPQEYEEPVKVVDRAVLADINAEQSALAASREAEVRIWVGAEDVPALLKAQSTQSQIYLLGRVAQE</sequence>
<gene>
    <name evidence="2" type="ORF">ACFFFR_02825</name>
</gene>
<dbReference type="RefSeq" id="WP_377458013.1">
    <property type="nucleotide sequence ID" value="NZ_JBHLUB010000003.1"/>
</dbReference>
<evidence type="ECO:0000256" key="1">
    <source>
        <dbReference type="SAM" id="MobiDB-lite"/>
    </source>
</evidence>
<feature type="compositionally biased region" description="Polar residues" evidence="1">
    <location>
        <begin position="1"/>
        <end position="16"/>
    </location>
</feature>
<accession>A0ABV6P873</accession>